<keyword evidence="2" id="KW-0413">Isomerase</keyword>
<keyword evidence="3" id="KW-1185">Reference proteome</keyword>
<evidence type="ECO:0000313" key="2">
    <source>
        <dbReference type="EMBL" id="VEG50182.1"/>
    </source>
</evidence>
<dbReference type="PANTHER" id="PTHR41252:SF1">
    <property type="entry name" value="BLR2505 PROTEIN"/>
    <property type="match status" value="1"/>
</dbReference>
<dbReference type="PANTHER" id="PTHR41252">
    <property type="entry name" value="BLR2505 PROTEIN"/>
    <property type="match status" value="1"/>
</dbReference>
<dbReference type="InterPro" id="IPR037401">
    <property type="entry name" value="SnoaL-like"/>
</dbReference>
<evidence type="ECO:0000259" key="1">
    <source>
        <dbReference type="Pfam" id="PF12680"/>
    </source>
</evidence>
<gene>
    <name evidence="2" type="ORF">NCTC10485_04500</name>
</gene>
<organism evidence="2 3">
    <name type="scientific">Mycolicibacterium chitae</name>
    <name type="common">Mycobacterium chitae</name>
    <dbReference type="NCBI Taxonomy" id="1792"/>
    <lineage>
        <taxon>Bacteria</taxon>
        <taxon>Bacillati</taxon>
        <taxon>Actinomycetota</taxon>
        <taxon>Actinomycetes</taxon>
        <taxon>Mycobacteriales</taxon>
        <taxon>Mycobacteriaceae</taxon>
        <taxon>Mycolicibacterium</taxon>
    </lineage>
</organism>
<dbReference type="OrthoDB" id="5176305at2"/>
<dbReference type="Gene3D" id="3.10.450.50">
    <property type="match status" value="1"/>
</dbReference>
<proteinExistence type="predicted"/>
<dbReference type="Proteomes" id="UP000282551">
    <property type="component" value="Chromosome"/>
</dbReference>
<dbReference type="AlphaFoldDB" id="A0A448ICH4"/>
<dbReference type="Pfam" id="PF12680">
    <property type="entry name" value="SnoaL_2"/>
    <property type="match status" value="1"/>
</dbReference>
<reference evidence="2 3" key="1">
    <citation type="submission" date="2018-12" db="EMBL/GenBank/DDBJ databases">
        <authorList>
            <consortium name="Pathogen Informatics"/>
        </authorList>
    </citation>
    <scope>NUCLEOTIDE SEQUENCE [LARGE SCALE GENOMIC DNA]</scope>
    <source>
        <strain evidence="2 3">NCTC10485</strain>
    </source>
</reference>
<feature type="domain" description="SnoaL-like" evidence="1">
    <location>
        <begin position="8"/>
        <end position="109"/>
    </location>
</feature>
<dbReference type="GO" id="GO:0016853">
    <property type="term" value="F:isomerase activity"/>
    <property type="evidence" value="ECO:0007669"/>
    <property type="project" value="UniProtKB-KW"/>
</dbReference>
<protein>
    <submittedName>
        <fullName evidence="2">Ketosteroid isomerase-like protein</fullName>
    </submittedName>
</protein>
<dbReference type="EMBL" id="LR134355">
    <property type="protein sequence ID" value="VEG50182.1"/>
    <property type="molecule type" value="Genomic_DNA"/>
</dbReference>
<dbReference type="InterPro" id="IPR032710">
    <property type="entry name" value="NTF2-like_dom_sf"/>
</dbReference>
<dbReference type="RefSeq" id="WP_126335748.1">
    <property type="nucleotide sequence ID" value="NZ_AP022604.1"/>
</dbReference>
<name>A0A448ICH4_MYCCI</name>
<accession>A0A448ICH4</accession>
<evidence type="ECO:0000313" key="3">
    <source>
        <dbReference type="Proteomes" id="UP000282551"/>
    </source>
</evidence>
<sequence>MTNIEAARAGYKAFAAGDAEGMQRVWADNIHWWSSEEVQPGGEFTGVGAVMQMLAEIPKHWTSMTVEPTEFIEAGDYVIVRGTQTLTNDKGSAEGKFAHIMKFQDGKCIDAEMHADTAKALKLRG</sequence>
<dbReference type="SUPFAM" id="SSF54427">
    <property type="entry name" value="NTF2-like"/>
    <property type="match status" value="1"/>
</dbReference>